<organism evidence="2 3">
    <name type="scientific">Acinetobacter thutiue</name>
    <dbReference type="NCBI Taxonomy" id="2998078"/>
    <lineage>
        <taxon>Bacteria</taxon>
        <taxon>Pseudomonadati</taxon>
        <taxon>Pseudomonadota</taxon>
        <taxon>Gammaproteobacteria</taxon>
        <taxon>Moraxellales</taxon>
        <taxon>Moraxellaceae</taxon>
        <taxon>Acinetobacter</taxon>
    </lineage>
</organism>
<proteinExistence type="predicted"/>
<dbReference type="Gene3D" id="3.40.50.300">
    <property type="entry name" value="P-loop containing nucleotide triphosphate hydrolases"/>
    <property type="match status" value="1"/>
</dbReference>
<dbReference type="InterPro" id="IPR027417">
    <property type="entry name" value="P-loop_NTPase"/>
</dbReference>
<dbReference type="SUPFAM" id="SSF52540">
    <property type="entry name" value="P-loop containing nucleoside triphosphate hydrolases"/>
    <property type="match status" value="1"/>
</dbReference>
<name>A0ABT7WKX2_9GAMM</name>
<dbReference type="RefSeq" id="WP_267979577.1">
    <property type="nucleotide sequence ID" value="NZ_JAPQKF010000001.1"/>
</dbReference>
<dbReference type="InterPro" id="IPR038729">
    <property type="entry name" value="Rad50/SbcC_AAA"/>
</dbReference>
<dbReference type="Pfam" id="PF13476">
    <property type="entry name" value="AAA_23"/>
    <property type="match status" value="1"/>
</dbReference>
<dbReference type="EMBL" id="JAUDZE010000001">
    <property type="protein sequence ID" value="MDN0013327.1"/>
    <property type="molecule type" value="Genomic_DNA"/>
</dbReference>
<evidence type="ECO:0000259" key="1">
    <source>
        <dbReference type="Pfam" id="PF13476"/>
    </source>
</evidence>
<reference evidence="2" key="1">
    <citation type="submission" date="2023-06" db="EMBL/GenBank/DDBJ databases">
        <title>Two novel species of Acinetobacter isolated from motorbike repairing workshop in Vietnam.</title>
        <authorList>
            <person name="Le N.T.T."/>
        </authorList>
    </citation>
    <scope>NUCLEOTIDE SEQUENCE</scope>
    <source>
        <strain evidence="2">VNH17</strain>
    </source>
</reference>
<protein>
    <recommendedName>
        <fullName evidence="1">Rad50/SbcC-type AAA domain-containing protein</fullName>
    </recommendedName>
</protein>
<evidence type="ECO:0000313" key="3">
    <source>
        <dbReference type="Proteomes" id="UP001168524"/>
    </source>
</evidence>
<feature type="domain" description="Rad50/SbcC-type AAA" evidence="1">
    <location>
        <begin position="18"/>
        <end position="83"/>
    </location>
</feature>
<accession>A0ABT7WKX2</accession>
<keyword evidence="3" id="KW-1185">Reference proteome</keyword>
<dbReference type="Proteomes" id="UP001168524">
    <property type="component" value="Unassembled WGS sequence"/>
</dbReference>
<comment type="caution">
    <text evidence="2">The sequence shown here is derived from an EMBL/GenBank/DDBJ whole genome shotgun (WGS) entry which is preliminary data.</text>
</comment>
<sequence>MYITLNSLIVYGENKIPVSIDFLDKNSIIQGPSDTGKSYIIDCLNYCLGSTQIPRNIGLSDGYTKFILNFHINNDKYSIIRDYAFNIERIYKGFISRLPENNDNLIEKKFNDFLLKI</sequence>
<gene>
    <name evidence="2" type="ORF">QTA56_03605</name>
</gene>
<evidence type="ECO:0000313" key="2">
    <source>
        <dbReference type="EMBL" id="MDN0013327.1"/>
    </source>
</evidence>